<dbReference type="InterPro" id="IPR011297">
    <property type="entry name" value="PTS_IIABC_b_glu"/>
</dbReference>
<dbReference type="Pfam" id="PF00358">
    <property type="entry name" value="PTS_EIIA_1"/>
    <property type="match status" value="1"/>
</dbReference>
<dbReference type="PROSITE" id="PS51098">
    <property type="entry name" value="PTS_EIIB_TYPE_1"/>
    <property type="match status" value="1"/>
</dbReference>
<keyword evidence="9 13" id="KW-1133">Transmembrane helix</keyword>
<dbReference type="PROSITE" id="PS51093">
    <property type="entry name" value="PTS_EIIA_TYPE_1"/>
    <property type="match status" value="1"/>
</dbReference>
<evidence type="ECO:0000256" key="8">
    <source>
        <dbReference type="ARBA" id="ARBA00022777"/>
    </source>
</evidence>
<evidence type="ECO:0000313" key="17">
    <source>
        <dbReference type="EMBL" id="SJL83496.1"/>
    </source>
</evidence>
<feature type="domain" description="PTS EIIC type-1" evidence="16">
    <location>
        <begin position="106"/>
        <end position="470"/>
    </location>
</feature>
<evidence type="ECO:0000256" key="5">
    <source>
        <dbReference type="ARBA" id="ARBA00022679"/>
    </source>
</evidence>
<dbReference type="CDD" id="cd00210">
    <property type="entry name" value="PTS_IIA_glc"/>
    <property type="match status" value="1"/>
</dbReference>
<dbReference type="STRING" id="1918946.VPAL9027_01464"/>
<dbReference type="GO" id="GO:0016301">
    <property type="term" value="F:kinase activity"/>
    <property type="evidence" value="ECO:0007669"/>
    <property type="project" value="UniProtKB-KW"/>
</dbReference>
<evidence type="ECO:0000256" key="4">
    <source>
        <dbReference type="ARBA" id="ARBA00022597"/>
    </source>
</evidence>
<dbReference type="GO" id="GO:0015771">
    <property type="term" value="P:trehalose transport"/>
    <property type="evidence" value="ECO:0007669"/>
    <property type="project" value="TreeGrafter"/>
</dbReference>
<feature type="transmembrane region" description="Helical" evidence="13">
    <location>
        <begin position="437"/>
        <end position="459"/>
    </location>
</feature>
<dbReference type="PROSITE" id="PS01035">
    <property type="entry name" value="PTS_EIIB_TYPE_1_CYS"/>
    <property type="match status" value="1"/>
</dbReference>
<dbReference type="NCBIfam" id="TIGR00830">
    <property type="entry name" value="PTBA"/>
    <property type="match status" value="1"/>
</dbReference>
<dbReference type="NCBIfam" id="TIGR01995">
    <property type="entry name" value="PTS-II-ABC-beta"/>
    <property type="match status" value="1"/>
</dbReference>
<feature type="active site" description="Phosphocysteine intermediate; for EIIB activity" evidence="11">
    <location>
        <position position="29"/>
    </location>
</feature>
<dbReference type="InterPro" id="IPR011055">
    <property type="entry name" value="Dup_hybrid_motif"/>
</dbReference>
<dbReference type="GO" id="GO:0005886">
    <property type="term" value="C:plasma membrane"/>
    <property type="evidence" value="ECO:0007669"/>
    <property type="project" value="UniProtKB-SubCell"/>
</dbReference>
<dbReference type="Pfam" id="PF00367">
    <property type="entry name" value="PTS_EIIB"/>
    <property type="match status" value="1"/>
</dbReference>
<dbReference type="InterPro" id="IPR050558">
    <property type="entry name" value="PTS_Sugar-Specific_Components"/>
</dbReference>
<keyword evidence="5" id="KW-0808">Transferase</keyword>
<dbReference type="SUPFAM" id="SSF51261">
    <property type="entry name" value="Duplicated hybrid motif"/>
    <property type="match status" value="1"/>
</dbReference>
<keyword evidence="3" id="KW-1003">Cell membrane</keyword>
<dbReference type="OrthoDB" id="92465at2"/>
<dbReference type="GO" id="GO:0008982">
    <property type="term" value="F:protein-N(PI)-phosphohistidine-sugar phosphotransferase activity"/>
    <property type="evidence" value="ECO:0007669"/>
    <property type="project" value="InterPro"/>
</dbReference>
<evidence type="ECO:0000313" key="18">
    <source>
        <dbReference type="Proteomes" id="UP000189475"/>
    </source>
</evidence>
<dbReference type="EMBL" id="FUFT01000003">
    <property type="protein sequence ID" value="SJL83496.1"/>
    <property type="molecule type" value="Genomic_DNA"/>
</dbReference>
<evidence type="ECO:0000256" key="3">
    <source>
        <dbReference type="ARBA" id="ARBA00022475"/>
    </source>
</evidence>
<dbReference type="PROSITE" id="PS00371">
    <property type="entry name" value="PTS_EIIA_TYPE_1_HIS"/>
    <property type="match status" value="1"/>
</dbReference>
<dbReference type="GO" id="GO:0090589">
    <property type="term" value="F:protein-phosphocysteine-trehalose phosphotransferase system transporter activity"/>
    <property type="evidence" value="ECO:0007669"/>
    <property type="project" value="TreeGrafter"/>
</dbReference>
<dbReference type="Gene3D" id="2.70.70.10">
    <property type="entry name" value="Glucose Permease (Domain IIA)"/>
    <property type="match status" value="1"/>
</dbReference>
<feature type="transmembrane region" description="Helical" evidence="13">
    <location>
        <begin position="334"/>
        <end position="356"/>
    </location>
</feature>
<keyword evidence="10 13" id="KW-0472">Membrane</keyword>
<dbReference type="Proteomes" id="UP000189475">
    <property type="component" value="Unassembled WGS sequence"/>
</dbReference>
<keyword evidence="7 13" id="KW-0812">Transmembrane</keyword>
<feature type="region of interest" description="Disordered" evidence="12">
    <location>
        <begin position="465"/>
        <end position="489"/>
    </location>
</feature>
<evidence type="ECO:0000256" key="2">
    <source>
        <dbReference type="ARBA" id="ARBA00022448"/>
    </source>
</evidence>
<feature type="transmembrane region" description="Helical" evidence="13">
    <location>
        <begin position="254"/>
        <end position="276"/>
    </location>
</feature>
<reference evidence="17 18" key="1">
    <citation type="submission" date="2017-02" db="EMBL/GenBank/DDBJ databases">
        <authorList>
            <person name="Peterson S.W."/>
        </authorList>
    </citation>
    <scope>NUCLEOTIDE SEQUENCE [LARGE SCALE GENOMIC DNA]</scope>
    <source>
        <strain evidence="17 18">CECT 9027</strain>
    </source>
</reference>
<feature type="transmembrane region" description="Helical" evidence="13">
    <location>
        <begin position="392"/>
        <end position="410"/>
    </location>
</feature>
<dbReference type="InterPro" id="IPR001996">
    <property type="entry name" value="PTS_IIB_1"/>
</dbReference>
<dbReference type="PROSITE" id="PS51103">
    <property type="entry name" value="PTS_EIIC_TYPE_1"/>
    <property type="match status" value="1"/>
</dbReference>
<dbReference type="AlphaFoldDB" id="A0A1R4B3L1"/>
<accession>A0A1R4B3L1</accession>
<gene>
    <name evidence="17" type="primary">bglF_1</name>
    <name evidence="17" type="ORF">VPAL9027_01464</name>
</gene>
<feature type="transmembrane region" description="Helical" evidence="13">
    <location>
        <begin position="147"/>
        <end position="165"/>
    </location>
</feature>
<evidence type="ECO:0000256" key="9">
    <source>
        <dbReference type="ARBA" id="ARBA00022989"/>
    </source>
</evidence>
<evidence type="ECO:0000256" key="10">
    <source>
        <dbReference type="ARBA" id="ARBA00023136"/>
    </source>
</evidence>
<evidence type="ECO:0000256" key="1">
    <source>
        <dbReference type="ARBA" id="ARBA00004651"/>
    </source>
</evidence>
<dbReference type="InterPro" id="IPR003352">
    <property type="entry name" value="PTS_EIIC"/>
</dbReference>
<evidence type="ECO:0000256" key="11">
    <source>
        <dbReference type="PROSITE-ProRule" id="PRU00421"/>
    </source>
</evidence>
<dbReference type="FunFam" id="2.70.70.10:FF:000001">
    <property type="entry name" value="PTS system glucose-specific IIA component"/>
    <property type="match status" value="1"/>
</dbReference>
<dbReference type="Gene3D" id="3.30.1360.60">
    <property type="entry name" value="Glucose permease domain IIB"/>
    <property type="match status" value="1"/>
</dbReference>
<dbReference type="RefSeq" id="WP_077313771.1">
    <property type="nucleotide sequence ID" value="NZ_AP024887.1"/>
</dbReference>
<organism evidence="17 18">
    <name type="scientific">Vibrio palustris</name>
    <dbReference type="NCBI Taxonomy" id="1918946"/>
    <lineage>
        <taxon>Bacteria</taxon>
        <taxon>Pseudomonadati</taxon>
        <taxon>Pseudomonadota</taxon>
        <taxon>Gammaproteobacteria</taxon>
        <taxon>Vibrionales</taxon>
        <taxon>Vibrionaceae</taxon>
        <taxon>Vibrio</taxon>
    </lineage>
</organism>
<evidence type="ECO:0000259" key="14">
    <source>
        <dbReference type="PROSITE" id="PS51093"/>
    </source>
</evidence>
<keyword evidence="2" id="KW-0813">Transport</keyword>
<feature type="transmembrane region" description="Helical" evidence="13">
    <location>
        <begin position="219"/>
        <end position="239"/>
    </location>
</feature>
<dbReference type="InterPro" id="IPR018113">
    <property type="entry name" value="PTrfase_EIIB_Cys"/>
</dbReference>
<dbReference type="GO" id="GO:0009401">
    <property type="term" value="P:phosphoenolpyruvate-dependent sugar phosphotransferase system"/>
    <property type="evidence" value="ECO:0007669"/>
    <property type="project" value="UniProtKB-KW"/>
</dbReference>
<dbReference type="PANTHER" id="PTHR30175:SF1">
    <property type="entry name" value="PTS SYSTEM ARBUTIN-, CELLOBIOSE-, AND SALICIN-SPECIFIC EIIBC COMPONENT-RELATED"/>
    <property type="match status" value="1"/>
</dbReference>
<dbReference type="FunFam" id="3.30.1360.60:FF:000001">
    <property type="entry name" value="PTS system glucose-specific IIBC component PtsG"/>
    <property type="match status" value="1"/>
</dbReference>
<keyword evidence="8" id="KW-0418">Kinase</keyword>
<evidence type="ECO:0000256" key="12">
    <source>
        <dbReference type="SAM" id="MobiDB-lite"/>
    </source>
</evidence>
<evidence type="ECO:0000256" key="13">
    <source>
        <dbReference type="SAM" id="Phobius"/>
    </source>
</evidence>
<dbReference type="PANTHER" id="PTHR30175">
    <property type="entry name" value="PHOSPHOTRANSFERASE SYSTEM TRANSPORT PROTEIN"/>
    <property type="match status" value="1"/>
</dbReference>
<feature type="domain" description="PTS EIIA type-1" evidence="14">
    <location>
        <begin position="511"/>
        <end position="615"/>
    </location>
</feature>
<proteinExistence type="predicted"/>
<dbReference type="CDD" id="cd00212">
    <property type="entry name" value="PTS_IIB_glc"/>
    <property type="match status" value="1"/>
</dbReference>
<comment type="subcellular location">
    <subcellularLocation>
        <location evidence="1">Cell membrane</location>
        <topology evidence="1">Multi-pass membrane protein</topology>
    </subcellularLocation>
</comment>
<keyword evidence="4" id="KW-0762">Sugar transport</keyword>
<feature type="compositionally biased region" description="Polar residues" evidence="12">
    <location>
        <begin position="468"/>
        <end position="489"/>
    </location>
</feature>
<keyword evidence="6" id="KW-0598">Phosphotransferase system</keyword>
<dbReference type="InterPro" id="IPR001127">
    <property type="entry name" value="PTS_EIIA_1_perm"/>
</dbReference>
<dbReference type="Pfam" id="PF02378">
    <property type="entry name" value="PTS_EIIC"/>
    <property type="match status" value="1"/>
</dbReference>
<feature type="transmembrane region" description="Helical" evidence="13">
    <location>
        <begin position="288"/>
        <end position="314"/>
    </location>
</feature>
<sequence length="641" mass="67988">MSKKNYAALAQTIIDHVGGSDNVKSVIHCATRLRFQLNDMSLGKVEELKQNPDVITVVKSGGQFQVVIGNHVGKVYDDVLPLVGASSSESDHSDNSDQSILSRLIDVISSIFAPILGIMAGAGILKGVLALSVAMEWMSTSEGTHRILNASADGIFYFLPIFLGYTSAKKFGSKPFIGMAIGAALVHPDVMNHFNAIFSAKLGGKAVDPEFFLGIPISYMNYASSVIPIILACWVNSYIERWFDSWLPDSMKNLFTPFFCLLVSVPLTFLAIGPVATHIGSGLSGGMMWVYSASPILAGIIMGTFWQVLVIFGLHWGLAPVFINNLSVNGFDVFGPMTLPAVMGQVGAALGIFIIARNKKTRTLAGSVAVSGIFGITEPAVYGLNLPRKKPFIFGCVGGAIGGGIIGYFGTKMFSMGIPAIFSFAQYIPETGIDMSVYGAIIGGAIAIIIAAGLTVLFFREDDDTTGETESSANTNVAPSTPAQPVATATSKETITSPLQGTMIPLTQVADETFASELLGKGVAITPTLGELYAPVDGEVESIFATKHAFGIKSKEGAELLIHVGVDTVKLNGEGFSVHVEEGQTIKQGDHLLSFDIEAIQAQGFDVTTPIIISNTDDYTDVITLFSDEDITINAPLLALV</sequence>
<keyword evidence="18" id="KW-1185">Reference proteome</keyword>
<evidence type="ECO:0000256" key="6">
    <source>
        <dbReference type="ARBA" id="ARBA00022683"/>
    </source>
</evidence>
<dbReference type="InterPro" id="IPR013013">
    <property type="entry name" value="PTS_EIIC_1"/>
</dbReference>
<dbReference type="SUPFAM" id="SSF55604">
    <property type="entry name" value="Glucose permease domain IIB"/>
    <property type="match status" value="1"/>
</dbReference>
<dbReference type="InterPro" id="IPR036878">
    <property type="entry name" value="Glu_permease_IIB"/>
</dbReference>
<evidence type="ECO:0000256" key="7">
    <source>
        <dbReference type="ARBA" id="ARBA00022692"/>
    </source>
</evidence>
<name>A0A1R4B3L1_9VIBR</name>
<feature type="domain" description="PTS EIIB type-1" evidence="15">
    <location>
        <begin position="7"/>
        <end position="89"/>
    </location>
</feature>
<evidence type="ECO:0000259" key="16">
    <source>
        <dbReference type="PROSITE" id="PS51103"/>
    </source>
</evidence>
<evidence type="ECO:0000259" key="15">
    <source>
        <dbReference type="PROSITE" id="PS51098"/>
    </source>
</evidence>
<feature type="transmembrane region" description="Helical" evidence="13">
    <location>
        <begin position="111"/>
        <end position="135"/>
    </location>
</feature>
<protein>
    <submittedName>
        <fullName evidence="17">PTS system beta-glucoside-specific EIIBCA component</fullName>
    </submittedName>
</protein>